<evidence type="ECO:0000313" key="1">
    <source>
        <dbReference type="EMBL" id="JAD71323.1"/>
    </source>
</evidence>
<protein>
    <submittedName>
        <fullName evidence="1">Uncharacterized protein</fullName>
    </submittedName>
</protein>
<reference evidence="1" key="2">
    <citation type="journal article" date="2015" name="Data Brief">
        <title>Shoot transcriptome of the giant reed, Arundo donax.</title>
        <authorList>
            <person name="Barrero R.A."/>
            <person name="Guerrero F.D."/>
            <person name="Moolhuijzen P."/>
            <person name="Goolsby J.A."/>
            <person name="Tidwell J."/>
            <person name="Bellgard S.E."/>
            <person name="Bellgard M.I."/>
        </authorList>
    </citation>
    <scope>NUCLEOTIDE SEQUENCE</scope>
    <source>
        <tissue evidence="1">Shoot tissue taken approximately 20 cm above the soil surface</tissue>
    </source>
</reference>
<organism evidence="1">
    <name type="scientific">Arundo donax</name>
    <name type="common">Giant reed</name>
    <name type="synonym">Donax arundinaceus</name>
    <dbReference type="NCBI Taxonomy" id="35708"/>
    <lineage>
        <taxon>Eukaryota</taxon>
        <taxon>Viridiplantae</taxon>
        <taxon>Streptophyta</taxon>
        <taxon>Embryophyta</taxon>
        <taxon>Tracheophyta</taxon>
        <taxon>Spermatophyta</taxon>
        <taxon>Magnoliopsida</taxon>
        <taxon>Liliopsida</taxon>
        <taxon>Poales</taxon>
        <taxon>Poaceae</taxon>
        <taxon>PACMAD clade</taxon>
        <taxon>Arundinoideae</taxon>
        <taxon>Arundineae</taxon>
        <taxon>Arundo</taxon>
    </lineage>
</organism>
<dbReference type="AlphaFoldDB" id="A0A0A9CA31"/>
<sequence length="58" mass="6692">MTSHFAATMLTVFCADKTPLIESLMSAYHLKSFRQVFGLLLRKRGYWNLKHSTKACLK</sequence>
<proteinExistence type="predicted"/>
<accession>A0A0A9CA31</accession>
<name>A0A0A9CA31_ARUDO</name>
<reference evidence="1" key="1">
    <citation type="submission" date="2014-09" db="EMBL/GenBank/DDBJ databases">
        <authorList>
            <person name="Magalhaes I.L.F."/>
            <person name="Oliveira U."/>
            <person name="Santos F.R."/>
            <person name="Vidigal T.H.D.A."/>
            <person name="Brescovit A.D."/>
            <person name="Santos A.J."/>
        </authorList>
    </citation>
    <scope>NUCLEOTIDE SEQUENCE</scope>
    <source>
        <tissue evidence="1">Shoot tissue taken approximately 20 cm above the soil surface</tissue>
    </source>
</reference>
<dbReference type="EMBL" id="GBRH01226572">
    <property type="protein sequence ID" value="JAD71323.1"/>
    <property type="molecule type" value="Transcribed_RNA"/>
</dbReference>